<feature type="region of interest" description="Disordered" evidence="1">
    <location>
        <begin position="1"/>
        <end position="24"/>
    </location>
</feature>
<name>S3BW92_OPHP1</name>
<feature type="compositionally biased region" description="Basic residues" evidence="1">
    <location>
        <begin position="83"/>
        <end position="92"/>
    </location>
</feature>
<dbReference type="OrthoDB" id="5151869at2759"/>
<keyword evidence="3" id="KW-1185">Reference proteome</keyword>
<evidence type="ECO:0000313" key="2">
    <source>
        <dbReference type="EMBL" id="EPE04802.1"/>
    </source>
</evidence>
<proteinExistence type="predicted"/>
<dbReference type="eggNOG" id="ENOG502RKZY">
    <property type="taxonomic scope" value="Eukaryota"/>
</dbReference>
<accession>S3BW92</accession>
<evidence type="ECO:0000256" key="1">
    <source>
        <dbReference type="SAM" id="MobiDB-lite"/>
    </source>
</evidence>
<gene>
    <name evidence="2" type="ORF">F503_06351</name>
</gene>
<dbReference type="HOGENOM" id="CLU_2413855_0_0_1"/>
<dbReference type="VEuPathDB" id="FungiDB:F503_06351"/>
<feature type="region of interest" description="Disordered" evidence="1">
    <location>
        <begin position="47"/>
        <end position="92"/>
    </location>
</feature>
<reference evidence="2 3" key="1">
    <citation type="journal article" date="2013" name="BMC Genomics">
        <title>The genome and transcriptome of the pine saprophyte Ophiostoma piceae, and a comparison with the bark beetle-associated pine pathogen Grosmannia clavigera.</title>
        <authorList>
            <person name="Haridas S."/>
            <person name="Wang Y."/>
            <person name="Lim L."/>
            <person name="Massoumi Alamouti S."/>
            <person name="Jackman S."/>
            <person name="Docking R."/>
            <person name="Robertson G."/>
            <person name="Birol I."/>
            <person name="Bohlmann J."/>
            <person name="Breuil C."/>
        </authorList>
    </citation>
    <scope>NUCLEOTIDE SEQUENCE [LARGE SCALE GENOMIC DNA]</scope>
    <source>
        <strain evidence="2 3">UAMH 11346</strain>
    </source>
</reference>
<sequence>MHHNIIIGPFLSHPSNWADPPPKDEAELEQWFRSWAGHLSRAEQNELARMHGFSERPSSQEGDDELQRQQQRPSLPAEDASRRTFRGRRRVT</sequence>
<protein>
    <submittedName>
        <fullName evidence="2">Uncharacterized protein</fullName>
    </submittedName>
</protein>
<dbReference type="Proteomes" id="UP000016923">
    <property type="component" value="Unassembled WGS sequence"/>
</dbReference>
<dbReference type="EMBL" id="KE148159">
    <property type="protein sequence ID" value="EPE04802.1"/>
    <property type="molecule type" value="Genomic_DNA"/>
</dbReference>
<dbReference type="AlphaFoldDB" id="S3BW92"/>
<organism evidence="2 3">
    <name type="scientific">Ophiostoma piceae (strain UAMH 11346)</name>
    <name type="common">Sap stain fungus</name>
    <dbReference type="NCBI Taxonomy" id="1262450"/>
    <lineage>
        <taxon>Eukaryota</taxon>
        <taxon>Fungi</taxon>
        <taxon>Dikarya</taxon>
        <taxon>Ascomycota</taxon>
        <taxon>Pezizomycotina</taxon>
        <taxon>Sordariomycetes</taxon>
        <taxon>Sordariomycetidae</taxon>
        <taxon>Ophiostomatales</taxon>
        <taxon>Ophiostomataceae</taxon>
        <taxon>Ophiostoma</taxon>
    </lineage>
</organism>
<evidence type="ECO:0000313" key="3">
    <source>
        <dbReference type="Proteomes" id="UP000016923"/>
    </source>
</evidence>